<reference evidence="3" key="1">
    <citation type="journal article" date="2020" name="mSystems">
        <title>Genome- and Community-Level Interaction Insights into Carbon Utilization and Element Cycling Functions of Hydrothermarchaeota in Hydrothermal Sediment.</title>
        <authorList>
            <person name="Zhou Z."/>
            <person name="Liu Y."/>
            <person name="Xu W."/>
            <person name="Pan J."/>
            <person name="Luo Z.H."/>
            <person name="Li M."/>
        </authorList>
    </citation>
    <scope>NUCLEOTIDE SEQUENCE [LARGE SCALE GENOMIC DNA]</scope>
    <source>
        <strain evidence="3">SpSt-855</strain>
    </source>
</reference>
<dbReference type="OMA" id="AWVQVLI"/>
<feature type="transmembrane region" description="Helical" evidence="2">
    <location>
        <begin position="50"/>
        <end position="73"/>
    </location>
</feature>
<dbReference type="GO" id="GO:0005886">
    <property type="term" value="C:plasma membrane"/>
    <property type="evidence" value="ECO:0007669"/>
    <property type="project" value="UniProtKB-SubCell"/>
</dbReference>
<evidence type="ECO:0000256" key="1">
    <source>
        <dbReference type="ARBA" id="ARBA00005698"/>
    </source>
</evidence>
<dbReference type="Pfam" id="PF00499">
    <property type="entry name" value="Oxidored_q3"/>
    <property type="match status" value="1"/>
</dbReference>
<dbReference type="AlphaFoldDB" id="A0A7V5CTD9"/>
<keyword evidence="2" id="KW-0812">Transmembrane</keyword>
<keyword evidence="2" id="KW-0472">Membrane</keyword>
<dbReference type="GO" id="GO:0048038">
    <property type="term" value="F:quinone binding"/>
    <property type="evidence" value="ECO:0007669"/>
    <property type="project" value="UniProtKB-UniRule"/>
</dbReference>
<comment type="subcellular location">
    <subcellularLocation>
        <location evidence="2">Cell membrane</location>
        <topology evidence="2">Multi-pass membrane protein</topology>
    </subcellularLocation>
</comment>
<dbReference type="PANTHER" id="PTHR33269:SF17">
    <property type="entry name" value="NADH-UBIQUINONE OXIDOREDUCTASE CHAIN 6"/>
    <property type="match status" value="1"/>
</dbReference>
<feature type="transmembrane region" description="Helical" evidence="2">
    <location>
        <begin position="85"/>
        <end position="107"/>
    </location>
</feature>
<comment type="function">
    <text evidence="2">NDH-1 shuttles electrons from NADH, via FMN and iron-sulfur (Fe-S) centers, to quinones in the respiratory chain. Couples the redox reaction to proton translocation (for every two electrons transferred, four hydrogen ions are translocated across the cytoplasmic membrane), and thus conserves the redox energy in a proton gradient.</text>
</comment>
<dbReference type="EC" id="7.1.1.-" evidence="2"/>
<keyword evidence="2" id="KW-0874">Quinone</keyword>
<dbReference type="InterPro" id="IPR042106">
    <property type="entry name" value="Nuo/plastoQ_OxRdtase_6_NuoJ"/>
</dbReference>
<comment type="catalytic activity">
    <reaction evidence="2">
        <text>a quinone + NADH + 5 H(+)(in) = a quinol + NAD(+) + 4 H(+)(out)</text>
        <dbReference type="Rhea" id="RHEA:57888"/>
        <dbReference type="ChEBI" id="CHEBI:15378"/>
        <dbReference type="ChEBI" id="CHEBI:24646"/>
        <dbReference type="ChEBI" id="CHEBI:57540"/>
        <dbReference type="ChEBI" id="CHEBI:57945"/>
        <dbReference type="ChEBI" id="CHEBI:132124"/>
    </reaction>
</comment>
<feature type="transmembrane region" description="Helical" evidence="2">
    <location>
        <begin position="137"/>
        <end position="160"/>
    </location>
</feature>
<proteinExistence type="inferred from homology"/>
<accession>A0A7V5CTD9</accession>
<keyword evidence="2" id="KW-0520">NAD</keyword>
<protein>
    <recommendedName>
        <fullName evidence="2">NADH-quinone oxidoreductase subunit J</fullName>
        <ecNumber evidence="2">7.1.1.-</ecNumber>
    </recommendedName>
</protein>
<evidence type="ECO:0000313" key="3">
    <source>
        <dbReference type="EMBL" id="HGY94035.1"/>
    </source>
</evidence>
<dbReference type="EMBL" id="DTKL01000026">
    <property type="protein sequence ID" value="HGY94035.1"/>
    <property type="molecule type" value="Genomic_DNA"/>
</dbReference>
<evidence type="ECO:0000256" key="2">
    <source>
        <dbReference type="RuleBase" id="RU004429"/>
    </source>
</evidence>
<organism evidence="3">
    <name type="scientific">Acidobacterium capsulatum</name>
    <dbReference type="NCBI Taxonomy" id="33075"/>
    <lineage>
        <taxon>Bacteria</taxon>
        <taxon>Pseudomonadati</taxon>
        <taxon>Acidobacteriota</taxon>
        <taxon>Terriglobia</taxon>
        <taxon>Terriglobales</taxon>
        <taxon>Acidobacteriaceae</taxon>
        <taxon>Acidobacterium</taxon>
    </lineage>
</organism>
<comment type="caution">
    <text evidence="3">The sequence shown here is derived from an EMBL/GenBank/DDBJ whole genome shotgun (WGS) entry which is preliminary data.</text>
</comment>
<gene>
    <name evidence="3" type="ORF">ENW50_05025</name>
</gene>
<keyword evidence="2" id="KW-1003">Cell membrane</keyword>
<dbReference type="GO" id="GO:0008137">
    <property type="term" value="F:NADH dehydrogenase (ubiquinone) activity"/>
    <property type="evidence" value="ECO:0007669"/>
    <property type="project" value="UniProtKB-UniRule"/>
</dbReference>
<dbReference type="InterPro" id="IPR001457">
    <property type="entry name" value="NADH_UbQ/plastoQ_OxRdtase_su6"/>
</dbReference>
<sequence>MAVSFWILAFLTLASAVAAMTMARLIHCALALVLAFAGVATLYLNLGAEFAGLAQLLVYVGAVAILIVFAILLTRSSEVTAMPAARTAFSGSLIALAVFAVLARAIISSRLVHAAPAQPIAPMATVRQIGEALMQPYVLPLEVLALLLTAALIGAVLIALREKPSKQGAPTS</sequence>
<dbReference type="Gene3D" id="1.20.120.1200">
    <property type="entry name" value="NADH-ubiquinone/plastoquinone oxidoreductase chain 6, subunit NuoJ"/>
    <property type="match status" value="1"/>
</dbReference>
<keyword evidence="2" id="KW-1133">Transmembrane helix</keyword>
<name>A0A7V5CTD9_9BACT</name>
<dbReference type="PANTHER" id="PTHR33269">
    <property type="entry name" value="NADH-UBIQUINONE OXIDOREDUCTASE CHAIN 6"/>
    <property type="match status" value="1"/>
</dbReference>
<comment type="similarity">
    <text evidence="1 2">Belongs to the complex I subunit 6 family.</text>
</comment>
<comment type="caution">
    <text evidence="2">Lacks conserved residue(s) required for the propagation of feature annotation.</text>
</comment>